<evidence type="ECO:0000256" key="1">
    <source>
        <dbReference type="SAM" id="Phobius"/>
    </source>
</evidence>
<organism evidence="2 3">
    <name type="scientific">Arabis nemorensis</name>
    <dbReference type="NCBI Taxonomy" id="586526"/>
    <lineage>
        <taxon>Eukaryota</taxon>
        <taxon>Viridiplantae</taxon>
        <taxon>Streptophyta</taxon>
        <taxon>Embryophyta</taxon>
        <taxon>Tracheophyta</taxon>
        <taxon>Spermatophyta</taxon>
        <taxon>Magnoliopsida</taxon>
        <taxon>eudicotyledons</taxon>
        <taxon>Gunneridae</taxon>
        <taxon>Pentapetalae</taxon>
        <taxon>rosids</taxon>
        <taxon>malvids</taxon>
        <taxon>Brassicales</taxon>
        <taxon>Brassicaceae</taxon>
        <taxon>Arabideae</taxon>
        <taxon>Arabis</taxon>
    </lineage>
</organism>
<dbReference type="Proteomes" id="UP000489600">
    <property type="component" value="Unassembled WGS sequence"/>
</dbReference>
<gene>
    <name evidence="2" type="ORF">ANE_LOCUS14287</name>
</gene>
<dbReference type="PANTHER" id="PTHR34064">
    <property type="entry name" value="OS04G0672300 PROTEIN"/>
    <property type="match status" value="1"/>
</dbReference>
<evidence type="ECO:0000313" key="3">
    <source>
        <dbReference type="Proteomes" id="UP000489600"/>
    </source>
</evidence>
<proteinExistence type="predicted"/>
<keyword evidence="1" id="KW-0812">Transmembrane</keyword>
<sequence length="181" mass="20040">MSLSVTKSQFDFGKKQFVSHTSFNDGGKQNPIAIDAFPLLLKETDDRIVQDVCTISVLPDEGNTSPQYAYKSCLVDINVDKGSGETVTPHDGIGVKSENVSQVFSLTAYAKGKSVSETERCHDAPTNRWRKYKRAASFDSRKIVILFSILSSVGTLILIYLTLRVKQNGDDNKISENEAER</sequence>
<dbReference type="PANTHER" id="PTHR34064:SF5">
    <property type="entry name" value="PROTEIN, PUTATIVE-RELATED"/>
    <property type="match status" value="1"/>
</dbReference>
<feature type="transmembrane region" description="Helical" evidence="1">
    <location>
        <begin position="143"/>
        <end position="163"/>
    </location>
</feature>
<accession>A0A565BR52</accession>
<dbReference type="AlphaFoldDB" id="A0A565BR52"/>
<name>A0A565BR52_9BRAS</name>
<keyword evidence="1" id="KW-1133">Transmembrane helix</keyword>
<protein>
    <submittedName>
        <fullName evidence="2">Uncharacterized protein</fullName>
    </submittedName>
</protein>
<keyword evidence="1" id="KW-0472">Membrane</keyword>
<dbReference type="OrthoDB" id="1911818at2759"/>
<evidence type="ECO:0000313" key="2">
    <source>
        <dbReference type="EMBL" id="VVB03843.1"/>
    </source>
</evidence>
<comment type="caution">
    <text evidence="2">The sequence shown here is derived from an EMBL/GenBank/DDBJ whole genome shotgun (WGS) entry which is preliminary data.</text>
</comment>
<reference evidence="2" key="1">
    <citation type="submission" date="2019-07" db="EMBL/GenBank/DDBJ databases">
        <authorList>
            <person name="Dittberner H."/>
        </authorList>
    </citation>
    <scope>NUCLEOTIDE SEQUENCE [LARGE SCALE GENOMIC DNA]</scope>
</reference>
<dbReference type="EMBL" id="CABITT030000005">
    <property type="protein sequence ID" value="VVB03843.1"/>
    <property type="molecule type" value="Genomic_DNA"/>
</dbReference>
<keyword evidence="3" id="KW-1185">Reference proteome</keyword>